<keyword evidence="1" id="KW-0472">Membrane</keyword>
<dbReference type="AlphaFoldDB" id="A0A8D8U102"/>
<proteinExistence type="predicted"/>
<protein>
    <submittedName>
        <fullName evidence="2">Uncharacterized protein</fullName>
    </submittedName>
</protein>
<accession>A0A8D8U102</accession>
<evidence type="ECO:0000256" key="1">
    <source>
        <dbReference type="SAM" id="Phobius"/>
    </source>
</evidence>
<evidence type="ECO:0000313" key="2">
    <source>
        <dbReference type="EMBL" id="CAG6697493.1"/>
    </source>
</evidence>
<dbReference type="EMBL" id="HBUF01333600">
    <property type="protein sequence ID" value="CAG6697493.1"/>
    <property type="molecule type" value="Transcribed_RNA"/>
</dbReference>
<name>A0A8D8U102_9HEMI</name>
<keyword evidence="1" id="KW-1133">Transmembrane helix</keyword>
<keyword evidence="1" id="KW-0812">Transmembrane</keyword>
<organism evidence="2">
    <name type="scientific">Cacopsylla melanoneura</name>
    <dbReference type="NCBI Taxonomy" id="428564"/>
    <lineage>
        <taxon>Eukaryota</taxon>
        <taxon>Metazoa</taxon>
        <taxon>Ecdysozoa</taxon>
        <taxon>Arthropoda</taxon>
        <taxon>Hexapoda</taxon>
        <taxon>Insecta</taxon>
        <taxon>Pterygota</taxon>
        <taxon>Neoptera</taxon>
        <taxon>Paraneoptera</taxon>
        <taxon>Hemiptera</taxon>
        <taxon>Sternorrhyncha</taxon>
        <taxon>Psylloidea</taxon>
        <taxon>Psyllidae</taxon>
        <taxon>Psyllinae</taxon>
        <taxon>Cacopsylla</taxon>
    </lineage>
</organism>
<reference evidence="2" key="1">
    <citation type="submission" date="2021-05" db="EMBL/GenBank/DDBJ databases">
        <authorList>
            <person name="Alioto T."/>
            <person name="Alioto T."/>
            <person name="Gomez Garrido J."/>
        </authorList>
    </citation>
    <scope>NUCLEOTIDE SEQUENCE</scope>
</reference>
<feature type="transmembrane region" description="Helical" evidence="1">
    <location>
        <begin position="6"/>
        <end position="25"/>
    </location>
</feature>
<sequence>MGNAERWSIVCAVEMLLIVLNFDYLNYIISSCYPMLYTSYLHILAFMQDTLENISLLSASVHVYDFLGKAYYLHIDNILLSRNICLRRVYAFRIVCHNSLLRFSPFTDSVTRVY</sequence>